<evidence type="ECO:0000313" key="2">
    <source>
        <dbReference type="Proteomes" id="UP000235803"/>
    </source>
</evidence>
<comment type="caution">
    <text evidence="1">The sequence shown here is derived from an EMBL/GenBank/DDBJ whole genome shotgun (WGS) entry which is preliminary data.</text>
</comment>
<dbReference type="AlphaFoldDB" id="A0A2N7TUC0"/>
<keyword evidence="2" id="KW-1185">Reference proteome</keyword>
<protein>
    <submittedName>
        <fullName evidence="1">Uncharacterized protein</fullName>
    </submittedName>
</protein>
<dbReference type="EMBL" id="PNRF01000050">
    <property type="protein sequence ID" value="PMR71777.1"/>
    <property type="molecule type" value="Genomic_DNA"/>
</dbReference>
<proteinExistence type="predicted"/>
<accession>A0A2N7TUC0</accession>
<sequence length="147" mass="17208">MKGKFNEFENKQIEAGLAKRFFQRRKRMIVANLVGKPEYRETQVLSNMTSIILSLIELEDKYERYKINQLDSIMDVLSNNDPEFYQVSGEIFKLTAKSNDLQKDIFSKKKYGCIPDDLIGRKDVINFKLNALKEVQKRVYNKSNEGN</sequence>
<evidence type="ECO:0000313" key="1">
    <source>
        <dbReference type="EMBL" id="PMR71777.1"/>
    </source>
</evidence>
<reference evidence="1 2" key="1">
    <citation type="submission" date="2018-01" db="EMBL/GenBank/DDBJ databases">
        <title>Halomonas endophytica sp. nov., isolated from storage liquid in the stems of Populus euphratica.</title>
        <authorList>
            <person name="Chen C."/>
        </authorList>
    </citation>
    <scope>NUCLEOTIDE SEQUENCE [LARGE SCALE GENOMIC DNA]</scope>
    <source>
        <strain evidence="1 2">MC28</strain>
    </source>
</reference>
<name>A0A2N7TUC0_9GAMM</name>
<gene>
    <name evidence="1" type="ORF">C1H69_22860</name>
</gene>
<organism evidence="1 2">
    <name type="scientific">Billgrantia endophytica</name>
    <dbReference type="NCBI Taxonomy" id="2033802"/>
    <lineage>
        <taxon>Bacteria</taxon>
        <taxon>Pseudomonadati</taxon>
        <taxon>Pseudomonadota</taxon>
        <taxon>Gammaproteobacteria</taxon>
        <taxon>Oceanospirillales</taxon>
        <taxon>Halomonadaceae</taxon>
        <taxon>Billgrantia</taxon>
    </lineage>
</organism>
<dbReference type="Proteomes" id="UP000235803">
    <property type="component" value="Unassembled WGS sequence"/>
</dbReference>
<dbReference type="RefSeq" id="WP_102655686.1">
    <property type="nucleotide sequence ID" value="NZ_PNRF01000050.1"/>
</dbReference>